<dbReference type="Proteomes" id="UP001054252">
    <property type="component" value="Unassembled WGS sequence"/>
</dbReference>
<dbReference type="AlphaFoldDB" id="A0AAV5J174"/>
<accession>A0AAV5J174</accession>
<sequence length="94" mass="10531">MDPLSLDNIDILADWVAEEPTLLDKDDYDVDWAAIDESLPNQILDDTDSIVYDEGDVPQVPLENESEQLWTGVGGVTGYGIPPHEDPYNYVQDH</sequence>
<keyword evidence="2" id="KW-1185">Reference proteome</keyword>
<evidence type="ECO:0000313" key="1">
    <source>
        <dbReference type="EMBL" id="GKV04692.1"/>
    </source>
</evidence>
<comment type="caution">
    <text evidence="1">The sequence shown here is derived from an EMBL/GenBank/DDBJ whole genome shotgun (WGS) entry which is preliminary data.</text>
</comment>
<organism evidence="1 2">
    <name type="scientific">Rubroshorea leprosula</name>
    <dbReference type="NCBI Taxonomy" id="152421"/>
    <lineage>
        <taxon>Eukaryota</taxon>
        <taxon>Viridiplantae</taxon>
        <taxon>Streptophyta</taxon>
        <taxon>Embryophyta</taxon>
        <taxon>Tracheophyta</taxon>
        <taxon>Spermatophyta</taxon>
        <taxon>Magnoliopsida</taxon>
        <taxon>eudicotyledons</taxon>
        <taxon>Gunneridae</taxon>
        <taxon>Pentapetalae</taxon>
        <taxon>rosids</taxon>
        <taxon>malvids</taxon>
        <taxon>Malvales</taxon>
        <taxon>Dipterocarpaceae</taxon>
        <taxon>Rubroshorea</taxon>
    </lineage>
</organism>
<evidence type="ECO:0000313" key="2">
    <source>
        <dbReference type="Proteomes" id="UP001054252"/>
    </source>
</evidence>
<reference evidence="1 2" key="1">
    <citation type="journal article" date="2021" name="Commun. Biol.">
        <title>The genome of Shorea leprosula (Dipterocarpaceae) highlights the ecological relevance of drought in aseasonal tropical rainforests.</title>
        <authorList>
            <person name="Ng K.K.S."/>
            <person name="Kobayashi M.J."/>
            <person name="Fawcett J.A."/>
            <person name="Hatakeyama M."/>
            <person name="Paape T."/>
            <person name="Ng C.H."/>
            <person name="Ang C.C."/>
            <person name="Tnah L.H."/>
            <person name="Lee C.T."/>
            <person name="Nishiyama T."/>
            <person name="Sese J."/>
            <person name="O'Brien M.J."/>
            <person name="Copetti D."/>
            <person name="Mohd Noor M.I."/>
            <person name="Ong R.C."/>
            <person name="Putra M."/>
            <person name="Sireger I.Z."/>
            <person name="Indrioko S."/>
            <person name="Kosugi Y."/>
            <person name="Izuno A."/>
            <person name="Isagi Y."/>
            <person name="Lee S.L."/>
            <person name="Shimizu K.K."/>
        </authorList>
    </citation>
    <scope>NUCLEOTIDE SEQUENCE [LARGE SCALE GENOMIC DNA]</scope>
    <source>
        <strain evidence="1">214</strain>
    </source>
</reference>
<name>A0AAV5J174_9ROSI</name>
<dbReference type="EMBL" id="BPVZ01000022">
    <property type="protein sequence ID" value="GKV04692.1"/>
    <property type="molecule type" value="Genomic_DNA"/>
</dbReference>
<gene>
    <name evidence="1" type="ORF">SLEP1_g16812</name>
</gene>
<protein>
    <submittedName>
        <fullName evidence="1">Uncharacterized protein</fullName>
    </submittedName>
</protein>
<proteinExistence type="predicted"/>